<dbReference type="InterPro" id="IPR027304">
    <property type="entry name" value="Trigger_fact/SurA_dom_sf"/>
</dbReference>
<keyword evidence="2" id="KW-0732">Signal</keyword>
<dbReference type="InterPro" id="IPR000297">
    <property type="entry name" value="PPIase_PpiC"/>
</dbReference>
<dbReference type="RefSeq" id="WP_306955591.1">
    <property type="nucleotide sequence ID" value="NZ_JAURUO010000021.1"/>
</dbReference>
<name>A0ABT9LZS8_9BACL</name>
<protein>
    <submittedName>
        <fullName evidence="4">Foldase protein PrsA</fullName>
        <ecNumber evidence="4">5.2.1.8</ecNumber>
    </submittedName>
</protein>
<evidence type="ECO:0000256" key="1">
    <source>
        <dbReference type="PROSITE-ProRule" id="PRU00278"/>
    </source>
</evidence>
<gene>
    <name evidence="4" type="ORF">J2S04_002726</name>
</gene>
<reference evidence="4 5" key="1">
    <citation type="submission" date="2023-07" db="EMBL/GenBank/DDBJ databases">
        <title>Genomic Encyclopedia of Type Strains, Phase IV (KMG-IV): sequencing the most valuable type-strain genomes for metagenomic binning, comparative biology and taxonomic classification.</title>
        <authorList>
            <person name="Goeker M."/>
        </authorList>
    </citation>
    <scope>NUCLEOTIDE SEQUENCE [LARGE SCALE GENOMIC DNA]</scope>
    <source>
        <strain evidence="4 5">DSM 25924</strain>
    </source>
</reference>
<evidence type="ECO:0000313" key="5">
    <source>
        <dbReference type="Proteomes" id="UP001229209"/>
    </source>
</evidence>
<evidence type="ECO:0000256" key="2">
    <source>
        <dbReference type="SAM" id="SignalP"/>
    </source>
</evidence>
<feature type="domain" description="PpiC" evidence="3">
    <location>
        <begin position="192"/>
        <end position="285"/>
    </location>
</feature>
<evidence type="ECO:0000259" key="3">
    <source>
        <dbReference type="PROSITE" id="PS50198"/>
    </source>
</evidence>
<comment type="caution">
    <text evidence="4">The sequence shown here is derived from an EMBL/GenBank/DDBJ whole genome shotgun (WGS) entry which is preliminary data.</text>
</comment>
<accession>A0ABT9LZS8</accession>
<keyword evidence="1 4" id="KW-0413">Isomerase</keyword>
<dbReference type="EC" id="5.2.1.8" evidence="4"/>
<dbReference type="SUPFAM" id="SSF54534">
    <property type="entry name" value="FKBP-like"/>
    <property type="match status" value="1"/>
</dbReference>
<feature type="chain" id="PRO_5045134214" evidence="2">
    <location>
        <begin position="29"/>
        <end position="333"/>
    </location>
</feature>
<feature type="signal peptide" evidence="2">
    <location>
        <begin position="1"/>
        <end position="28"/>
    </location>
</feature>
<dbReference type="SUPFAM" id="SSF109998">
    <property type="entry name" value="Triger factor/SurA peptide-binding domain-like"/>
    <property type="match status" value="1"/>
</dbReference>
<evidence type="ECO:0000313" key="4">
    <source>
        <dbReference type="EMBL" id="MDP9729752.1"/>
    </source>
</evidence>
<dbReference type="InterPro" id="IPR050245">
    <property type="entry name" value="PrsA_foldase"/>
</dbReference>
<organism evidence="4 5">
    <name type="scientific">Alicyclobacillus tolerans</name>
    <dbReference type="NCBI Taxonomy" id="90970"/>
    <lineage>
        <taxon>Bacteria</taxon>
        <taxon>Bacillati</taxon>
        <taxon>Bacillota</taxon>
        <taxon>Bacilli</taxon>
        <taxon>Bacillales</taxon>
        <taxon>Alicyclobacillaceae</taxon>
        <taxon>Alicyclobacillus</taxon>
    </lineage>
</organism>
<dbReference type="InterPro" id="IPR046357">
    <property type="entry name" value="PPIase_dom_sf"/>
</dbReference>
<keyword evidence="5" id="KW-1185">Reference proteome</keyword>
<dbReference type="Pfam" id="PF13616">
    <property type="entry name" value="Rotamase_3"/>
    <property type="match status" value="1"/>
</dbReference>
<dbReference type="GO" id="GO:0003755">
    <property type="term" value="F:peptidyl-prolyl cis-trans isomerase activity"/>
    <property type="evidence" value="ECO:0007669"/>
    <property type="project" value="UniProtKB-EC"/>
</dbReference>
<sequence>MQSKRTVLLSLATAAVVTLVAGCGAQNAGNHTTQNATPTSLNLPKLPTYSGPTVATYNGGTLTKQEFEQQYNLQVVLPKLTAQESKTQFLQNYILVYKYLYAKAVKADKTPVNVSEAEQLTNQYMSQLVGQEYKTQADLNNEMKKLGITKQDFVTLAEEGQVLQNYLQQELKNVTVSTTDAQNYYNANKLNYLQVTVSEILVKTESQAKSLIAELKKDNGKNFAQLADKYSQDPGVKKNHGTYANATAGQFVPHFAEACATLPIGQISSQPVHTRYGWFVMRVDKRQQLPFSQVESSIKQQLLQQAQNQKETQIMDDAKNNVDVKMTVKSSQL</sequence>
<dbReference type="Gene3D" id="3.10.50.40">
    <property type="match status" value="1"/>
</dbReference>
<dbReference type="PROSITE" id="PS51257">
    <property type="entry name" value="PROKAR_LIPOPROTEIN"/>
    <property type="match status" value="1"/>
</dbReference>
<dbReference type="PANTHER" id="PTHR47245:SF2">
    <property type="entry name" value="PEPTIDYL-PROLYL CIS-TRANS ISOMERASE HP_0175-RELATED"/>
    <property type="match status" value="1"/>
</dbReference>
<dbReference type="EMBL" id="JAURUO010000021">
    <property type="protein sequence ID" value="MDP9729752.1"/>
    <property type="molecule type" value="Genomic_DNA"/>
</dbReference>
<dbReference type="Proteomes" id="UP001229209">
    <property type="component" value="Unassembled WGS sequence"/>
</dbReference>
<dbReference type="PANTHER" id="PTHR47245">
    <property type="entry name" value="PEPTIDYLPROLYL ISOMERASE"/>
    <property type="match status" value="1"/>
</dbReference>
<proteinExistence type="predicted"/>
<dbReference type="PROSITE" id="PS50198">
    <property type="entry name" value="PPIC_PPIASE_2"/>
    <property type="match status" value="1"/>
</dbReference>
<keyword evidence="1" id="KW-0697">Rotamase</keyword>